<dbReference type="GO" id="GO:0043565">
    <property type="term" value="F:sequence-specific DNA binding"/>
    <property type="evidence" value="ECO:0007669"/>
    <property type="project" value="InterPro"/>
</dbReference>
<dbReference type="PANTHER" id="PTHR32071">
    <property type="entry name" value="TRANSCRIPTIONAL REGULATORY PROTEIN"/>
    <property type="match status" value="1"/>
</dbReference>
<evidence type="ECO:0000259" key="5">
    <source>
        <dbReference type="PROSITE" id="PS50045"/>
    </source>
</evidence>
<dbReference type="SMART" id="SM00382">
    <property type="entry name" value="AAA"/>
    <property type="match status" value="1"/>
</dbReference>
<dbReference type="GO" id="GO:0005524">
    <property type="term" value="F:ATP binding"/>
    <property type="evidence" value="ECO:0007669"/>
    <property type="project" value="UniProtKB-KW"/>
</dbReference>
<dbReference type="PROSITE" id="PS00675">
    <property type="entry name" value="SIGMA54_INTERACT_1"/>
    <property type="match status" value="1"/>
</dbReference>
<evidence type="ECO:0000256" key="3">
    <source>
        <dbReference type="ARBA" id="ARBA00023015"/>
    </source>
</evidence>
<dbReference type="InterPro" id="IPR002197">
    <property type="entry name" value="HTH_Fis"/>
</dbReference>
<evidence type="ECO:0000256" key="4">
    <source>
        <dbReference type="ARBA" id="ARBA00023163"/>
    </source>
</evidence>
<dbReference type="GO" id="GO:0006355">
    <property type="term" value="P:regulation of DNA-templated transcription"/>
    <property type="evidence" value="ECO:0007669"/>
    <property type="project" value="InterPro"/>
</dbReference>
<dbReference type="InterPro" id="IPR009057">
    <property type="entry name" value="Homeodomain-like_sf"/>
</dbReference>
<accession>B8JA19</accession>
<dbReference type="PROSITE" id="PS50045">
    <property type="entry name" value="SIGMA54_INTERACT_4"/>
    <property type="match status" value="1"/>
</dbReference>
<dbReference type="EMBL" id="CP001359">
    <property type="protein sequence ID" value="ACL63722.1"/>
    <property type="molecule type" value="Genomic_DNA"/>
</dbReference>
<proteinExistence type="predicted"/>
<evidence type="ECO:0000313" key="7">
    <source>
        <dbReference type="Proteomes" id="UP000007089"/>
    </source>
</evidence>
<dbReference type="Pfam" id="PF06505">
    <property type="entry name" value="XylR_N"/>
    <property type="match status" value="1"/>
</dbReference>
<dbReference type="InterPro" id="IPR024096">
    <property type="entry name" value="NO_sig/Golgi_transp_ligand-bd"/>
</dbReference>
<dbReference type="FunFam" id="3.40.50.300:FF:000006">
    <property type="entry name" value="DNA-binding transcriptional regulator NtrC"/>
    <property type="match status" value="1"/>
</dbReference>
<gene>
    <name evidence="6" type="ordered locus">A2cp1_0365</name>
</gene>
<keyword evidence="3" id="KW-0805">Transcription regulation</keyword>
<dbReference type="Pfam" id="PF02954">
    <property type="entry name" value="HTH_8"/>
    <property type="match status" value="1"/>
</dbReference>
<dbReference type="PROSITE" id="PS00688">
    <property type="entry name" value="SIGMA54_INTERACT_3"/>
    <property type="match status" value="1"/>
</dbReference>
<name>B8JA19_ANAD2</name>
<dbReference type="HOGENOM" id="CLU_000445_119_2_7"/>
<dbReference type="PRINTS" id="PR01590">
    <property type="entry name" value="HTHFIS"/>
</dbReference>
<dbReference type="InterPro" id="IPR025944">
    <property type="entry name" value="Sigma_54_int_dom_CS"/>
</dbReference>
<keyword evidence="7" id="KW-1185">Reference proteome</keyword>
<dbReference type="InterPro" id="IPR058031">
    <property type="entry name" value="AAA_lid_NorR"/>
</dbReference>
<dbReference type="InterPro" id="IPR010523">
    <property type="entry name" value="XylR_N"/>
</dbReference>
<reference evidence="6" key="1">
    <citation type="submission" date="2009-01" db="EMBL/GenBank/DDBJ databases">
        <title>Complete sequence of Anaeromyxobacter dehalogenans 2CP-1.</title>
        <authorList>
            <consortium name="US DOE Joint Genome Institute"/>
            <person name="Lucas S."/>
            <person name="Copeland A."/>
            <person name="Lapidus A."/>
            <person name="Glavina del Rio T."/>
            <person name="Dalin E."/>
            <person name="Tice H."/>
            <person name="Bruce D."/>
            <person name="Goodwin L."/>
            <person name="Pitluck S."/>
            <person name="Saunders E."/>
            <person name="Brettin T."/>
            <person name="Detter J.C."/>
            <person name="Han C."/>
            <person name="Larimer F."/>
            <person name="Land M."/>
            <person name="Hauser L."/>
            <person name="Kyrpides N."/>
            <person name="Ovchinnikova G."/>
            <person name="Beliaev A.S."/>
            <person name="Richardson P."/>
        </authorList>
    </citation>
    <scope>NUCLEOTIDE SEQUENCE</scope>
    <source>
        <strain evidence="6">2CP-1</strain>
    </source>
</reference>
<dbReference type="Gene3D" id="1.10.8.60">
    <property type="match status" value="1"/>
</dbReference>
<dbReference type="InterPro" id="IPR003593">
    <property type="entry name" value="AAA+_ATPase"/>
</dbReference>
<evidence type="ECO:0000256" key="2">
    <source>
        <dbReference type="ARBA" id="ARBA00022840"/>
    </source>
</evidence>
<dbReference type="SUPFAM" id="SSF46689">
    <property type="entry name" value="Homeodomain-like"/>
    <property type="match status" value="1"/>
</dbReference>
<dbReference type="KEGG" id="acp:A2cp1_0365"/>
<dbReference type="Gene3D" id="3.40.50.300">
    <property type="entry name" value="P-loop containing nucleotide triphosphate hydrolases"/>
    <property type="match status" value="1"/>
</dbReference>
<dbReference type="SUPFAM" id="SSF111126">
    <property type="entry name" value="Ligand-binding domain in the NO signalling and Golgi transport"/>
    <property type="match status" value="1"/>
</dbReference>
<dbReference type="InterPro" id="IPR027417">
    <property type="entry name" value="P-loop_NTPase"/>
</dbReference>
<sequence>MKLHDIHLLDLFDVGTEQGWLSMRQQRMVVHSAAAVSIMRAQLIRSLGQDAARAIVFRWGFAQGYFDAMMCSDHLASLQPVDRFVFGCTLHTMEGMVRVAPKVIEAKGPGKLHMEANWWHCAEADDHARVFGAGMTSSCWATLGYASGFGTYVIGALILFEEVACRCSGAQCCSVVGNDLDGWGDRAAEIEARYTLAGETSFSQQWKEIHAECEHARAIGTAAASAKSAPTATVTTVNGPDRTTAPLNFVVCSQAMTDLLVLAERVAPLEMNVLIEGESGTGKEFLARFIHEKSMRGDAPMVAINCAALTEGLLESELFGHARGAFTGAVRDKPGLFEHAGRGTILLDEIGEMPLCLQAKLLRALESREFRRVGSEKVLRLDARVVASTNRDLRQQVQTGAFREDLFYRLGGFVLTIPPLRERREEIPALAHYFLHSTARRWNKGVQTISPGAMRCLMSYSWPGNVRELQHAIERATVVASQSVLTVKDLNPEVAGRLGDPAPDGDLDVEANERQLIEEALRRYHGNRKEAAAALRISPVTLWRRVRKYGLSLS</sequence>
<organism evidence="6 7">
    <name type="scientific">Anaeromyxobacter dehalogenans (strain ATCC BAA-258 / DSM 21875 / 2CP-1)</name>
    <dbReference type="NCBI Taxonomy" id="455488"/>
    <lineage>
        <taxon>Bacteria</taxon>
        <taxon>Pseudomonadati</taxon>
        <taxon>Myxococcota</taxon>
        <taxon>Myxococcia</taxon>
        <taxon>Myxococcales</taxon>
        <taxon>Cystobacterineae</taxon>
        <taxon>Anaeromyxobacteraceae</taxon>
        <taxon>Anaeromyxobacter</taxon>
    </lineage>
</organism>
<dbReference type="Pfam" id="PF00158">
    <property type="entry name" value="Sigma54_activat"/>
    <property type="match status" value="1"/>
</dbReference>
<dbReference type="Pfam" id="PF25601">
    <property type="entry name" value="AAA_lid_14"/>
    <property type="match status" value="1"/>
</dbReference>
<dbReference type="InterPro" id="IPR004096">
    <property type="entry name" value="V4R"/>
</dbReference>
<dbReference type="Gene3D" id="1.10.10.60">
    <property type="entry name" value="Homeodomain-like"/>
    <property type="match status" value="1"/>
</dbReference>
<evidence type="ECO:0000256" key="1">
    <source>
        <dbReference type="ARBA" id="ARBA00022741"/>
    </source>
</evidence>
<dbReference type="CDD" id="cd00009">
    <property type="entry name" value="AAA"/>
    <property type="match status" value="1"/>
</dbReference>
<keyword evidence="4" id="KW-0804">Transcription</keyword>
<dbReference type="SUPFAM" id="SSF52540">
    <property type="entry name" value="P-loop containing nucleoside triphosphate hydrolases"/>
    <property type="match status" value="1"/>
</dbReference>
<dbReference type="Proteomes" id="UP000007089">
    <property type="component" value="Chromosome"/>
</dbReference>
<dbReference type="InterPro" id="IPR002078">
    <property type="entry name" value="Sigma_54_int"/>
</dbReference>
<dbReference type="AlphaFoldDB" id="B8JA19"/>
<dbReference type="InterPro" id="IPR025662">
    <property type="entry name" value="Sigma_54_int_dom_ATP-bd_1"/>
</dbReference>
<feature type="domain" description="Sigma-54 factor interaction" evidence="5">
    <location>
        <begin position="249"/>
        <end position="478"/>
    </location>
</feature>
<evidence type="ECO:0000313" key="6">
    <source>
        <dbReference type="EMBL" id="ACL63722.1"/>
    </source>
</evidence>
<dbReference type="SMART" id="SM00989">
    <property type="entry name" value="V4R"/>
    <property type="match status" value="1"/>
</dbReference>
<dbReference type="RefSeq" id="WP_012631776.1">
    <property type="nucleotide sequence ID" value="NC_011891.1"/>
</dbReference>
<keyword evidence="1" id="KW-0547">Nucleotide-binding</keyword>
<keyword evidence="2" id="KW-0067">ATP-binding</keyword>
<protein>
    <submittedName>
        <fullName evidence="6">Sigma54 specific transcriptional regulator, Fis family</fullName>
    </submittedName>
</protein>